<protein>
    <submittedName>
        <fullName evidence="2">Uncharacterized protein</fullName>
    </submittedName>
</protein>
<dbReference type="RefSeq" id="WP_035377469.1">
    <property type="nucleotide sequence ID" value="NZ_AZQP01000002.1"/>
</dbReference>
<dbReference type="Proteomes" id="UP000019681">
    <property type="component" value="Unassembled WGS sequence"/>
</dbReference>
<evidence type="ECO:0000313" key="3">
    <source>
        <dbReference type="Proteomes" id="UP000019681"/>
    </source>
</evidence>
<comment type="caution">
    <text evidence="2">The sequence shown here is derived from an EMBL/GenBank/DDBJ whole genome shotgun (WGS) entry which is preliminary data.</text>
</comment>
<dbReference type="OrthoDB" id="1913562at2"/>
<keyword evidence="1" id="KW-1133">Transmembrane helix</keyword>
<keyword evidence="1" id="KW-0812">Transmembrane</keyword>
<dbReference type="STRING" id="1403537.Q428_01400"/>
<proteinExistence type="predicted"/>
<dbReference type="AlphaFoldDB" id="A0A017RYR6"/>
<evidence type="ECO:0000313" key="2">
    <source>
        <dbReference type="EMBL" id="EYE89736.1"/>
    </source>
</evidence>
<organism evidence="2 3">
    <name type="scientific">Fervidicella metallireducens AeB</name>
    <dbReference type="NCBI Taxonomy" id="1403537"/>
    <lineage>
        <taxon>Bacteria</taxon>
        <taxon>Bacillati</taxon>
        <taxon>Bacillota</taxon>
        <taxon>Clostridia</taxon>
        <taxon>Eubacteriales</taxon>
        <taxon>Clostridiaceae</taxon>
        <taxon>Fervidicella</taxon>
    </lineage>
</organism>
<feature type="transmembrane region" description="Helical" evidence="1">
    <location>
        <begin position="12"/>
        <end position="32"/>
    </location>
</feature>
<reference evidence="2 3" key="1">
    <citation type="journal article" date="2014" name="Genome Announc.">
        <title>Draft Genome Sequence of Fervidicella metallireducens Strain AeBT, an Iron-Reducing Thermoanaerobe from the Great Artesian Basin.</title>
        <authorList>
            <person name="Patel B.K."/>
        </authorList>
    </citation>
    <scope>NUCLEOTIDE SEQUENCE [LARGE SCALE GENOMIC DNA]</scope>
    <source>
        <strain evidence="2 3">AeB</strain>
    </source>
</reference>
<keyword evidence="1" id="KW-0472">Membrane</keyword>
<sequence length="390" mass="44519">MKSTQKVKKYGIALIYVILIMIPVLFIALSLIDLVSTDFMVSYKVFNGNQSLYNAESGITNGIKRLQIKEFQRGYKDNFTVALDDLQNSQNYYNTVIKSNGEMFQISSMGFYKGSVKRLNTDIDRELLLNLNRKFMAGQITSPGRVVFRISPLNWETRLKKYEKILLLNQSGLMNDGNIYYFFSGENISTAVKGTRDVLICTSIIKNDKIKSIKADSASRKKWLTDGNDIMYYIGAEGENFKFDLEKIKNADEAIYKGFREYGNTVTEDNGIISKYIRILFIDGDIDLTGIKGDYIGNQVSNAQMYLDNLIIYCTGKVTIKDCEIQGYNNGLREYKDIDISIVSDRVEFSSDNLISYQGPNDGLIKNKVDKIIDVIRKNTDIYSNWVVKY</sequence>
<keyword evidence="3" id="KW-1185">Reference proteome</keyword>
<name>A0A017RYR6_9CLOT</name>
<dbReference type="EMBL" id="AZQP01000002">
    <property type="protein sequence ID" value="EYE89736.1"/>
    <property type="molecule type" value="Genomic_DNA"/>
</dbReference>
<accession>A0A017RYR6</accession>
<evidence type="ECO:0000256" key="1">
    <source>
        <dbReference type="SAM" id="Phobius"/>
    </source>
</evidence>
<gene>
    <name evidence="2" type="ORF">Q428_01400</name>
</gene>